<dbReference type="FunFam" id="3.40.50.300:FF:000134">
    <property type="entry name" value="Iron-enterobactin ABC transporter ATP-binding protein"/>
    <property type="match status" value="1"/>
</dbReference>
<evidence type="ECO:0000256" key="4">
    <source>
        <dbReference type="ARBA" id="ARBA00022840"/>
    </source>
</evidence>
<dbReference type="InterPro" id="IPR017871">
    <property type="entry name" value="ABC_transporter-like_CS"/>
</dbReference>
<dbReference type="Pfam" id="PF00005">
    <property type="entry name" value="ABC_tran"/>
    <property type="match status" value="1"/>
</dbReference>
<protein>
    <submittedName>
        <fullName evidence="6">ABC transporter ATP-binding protein</fullName>
    </submittedName>
</protein>
<dbReference type="AlphaFoldDB" id="A0A2N7NG77"/>
<proteinExistence type="inferred from homology"/>
<dbReference type="PANTHER" id="PTHR42794">
    <property type="entry name" value="HEMIN IMPORT ATP-BINDING PROTEIN HMUV"/>
    <property type="match status" value="1"/>
</dbReference>
<dbReference type="SMART" id="SM00382">
    <property type="entry name" value="AAA"/>
    <property type="match status" value="1"/>
</dbReference>
<dbReference type="RefSeq" id="WP_017100973.1">
    <property type="nucleotide sequence ID" value="NZ_MDBG01000171.1"/>
</dbReference>
<sequence>MTSLSIENLAVPIGRKLVLKKVDAHFLGGKFTAILGPNGAGKTTLLKAIMGIIPSDGKINSSGEDGLRLPLQSFSYLCQLNKSPCQLTVIEFVLLGLVHQLSWNITCEQEQKADAILDYLGLRNLALRQFSQLSGGQQQLVSLAQSLVAEPKVLLLDEPTSALDLKHQVQILDLVRQYTRAKNIITIAVLHDLSLAARYCDHLLLMNDGEVQYCGKPEDVLDSERLGKIYQIHVDVGCCVHGHTHVTPVRALKTD</sequence>
<keyword evidence="4 6" id="KW-0067">ATP-binding</keyword>
<reference evidence="6" key="3">
    <citation type="journal article" date="2018" name="Nature">
        <title>A major lineage of non-tailed dsDNA viruses as unrecognized killers of marine bacteria.</title>
        <authorList>
            <person name="Kauffman K.M."/>
            <person name="Hussain F.A."/>
            <person name="Yang J."/>
            <person name="Arevalo P."/>
            <person name="Brown J.M."/>
            <person name="Chang W.K."/>
            <person name="VanInsberghe D."/>
            <person name="Elsherbini J."/>
            <person name="Sharma R.S."/>
            <person name="Cutler M.B."/>
            <person name="Kelly L."/>
            <person name="Polz M.F."/>
        </authorList>
    </citation>
    <scope>NUCLEOTIDE SEQUENCE</scope>
    <source>
        <strain evidence="6">10N.222.48.A2</strain>
    </source>
</reference>
<keyword evidence="2" id="KW-0813">Transport</keyword>
<dbReference type="Proteomes" id="UP000235579">
    <property type="component" value="Unassembled WGS sequence"/>
</dbReference>
<name>A0A2N7NG77_9VIBR</name>
<dbReference type="PANTHER" id="PTHR42794:SF2">
    <property type="entry name" value="ABC TRANSPORTER ATP-BINDING PROTEIN"/>
    <property type="match status" value="1"/>
</dbReference>
<evidence type="ECO:0000313" key="6">
    <source>
        <dbReference type="EMBL" id="PMP13155.1"/>
    </source>
</evidence>
<reference evidence="7 9" key="4">
    <citation type="submission" date="2019-04" db="EMBL/GenBank/DDBJ databases">
        <title>A reverse ecology approach based on a biological definition of microbial populations.</title>
        <authorList>
            <person name="Arevalo P."/>
            <person name="Vaninsberghe D."/>
            <person name="Elsherbini J."/>
            <person name="Gore J."/>
            <person name="Polz M."/>
        </authorList>
    </citation>
    <scope>NUCLEOTIDE SEQUENCE [LARGE SCALE GENOMIC DNA]</scope>
    <source>
        <strain evidence="7 9">10N.222.45.A8</strain>
    </source>
</reference>
<evidence type="ECO:0000313" key="8">
    <source>
        <dbReference type="Proteomes" id="UP000235579"/>
    </source>
</evidence>
<comment type="similarity">
    <text evidence="1">Belongs to the ABC transporter superfamily.</text>
</comment>
<dbReference type="Proteomes" id="UP000308018">
    <property type="component" value="Unassembled WGS sequence"/>
</dbReference>
<gene>
    <name evidence="6" type="ORF">BCS92_02040</name>
    <name evidence="7" type="ORF">FC057_24650</name>
</gene>
<evidence type="ECO:0000256" key="1">
    <source>
        <dbReference type="ARBA" id="ARBA00005417"/>
    </source>
</evidence>
<organism evidence="6 8">
    <name type="scientific">Vibrio tasmaniensis</name>
    <dbReference type="NCBI Taxonomy" id="212663"/>
    <lineage>
        <taxon>Bacteria</taxon>
        <taxon>Pseudomonadati</taxon>
        <taxon>Pseudomonadota</taxon>
        <taxon>Gammaproteobacteria</taxon>
        <taxon>Vibrionales</taxon>
        <taxon>Vibrionaceae</taxon>
        <taxon>Vibrio</taxon>
    </lineage>
</organism>
<dbReference type="EMBL" id="MDBP01000047">
    <property type="protein sequence ID" value="PMP13155.1"/>
    <property type="molecule type" value="Genomic_DNA"/>
</dbReference>
<dbReference type="InterPro" id="IPR003439">
    <property type="entry name" value="ABC_transporter-like_ATP-bd"/>
</dbReference>
<reference evidence="6" key="2">
    <citation type="submission" date="2016-07" db="EMBL/GenBank/DDBJ databases">
        <authorList>
            <person name="Wan K."/>
            <person name="Booth B."/>
            <person name="Spirohn K."/>
            <person name="Hao T."/>
            <person name="Hu Y."/>
            <person name="Calderwood M."/>
            <person name="Hill D."/>
            <person name="Mohr S."/>
            <person name="Vidal M."/>
            <person name="Celniker S."/>
            <person name="Perrimon N."/>
        </authorList>
    </citation>
    <scope>NUCLEOTIDE SEQUENCE</scope>
    <source>
        <strain evidence="6">10N.222.48.A2</strain>
    </source>
</reference>
<evidence type="ECO:0000256" key="2">
    <source>
        <dbReference type="ARBA" id="ARBA00022448"/>
    </source>
</evidence>
<reference evidence="8" key="1">
    <citation type="submission" date="2016-07" db="EMBL/GenBank/DDBJ databases">
        <title>Nontailed viruses are major unrecognized killers of bacteria in the ocean.</title>
        <authorList>
            <person name="Kauffman K."/>
            <person name="Hussain F."/>
            <person name="Yang J."/>
            <person name="Arevalo P."/>
            <person name="Brown J."/>
            <person name="Cutler M."/>
            <person name="Kelly L."/>
            <person name="Polz M.F."/>
        </authorList>
    </citation>
    <scope>NUCLEOTIDE SEQUENCE [LARGE SCALE GENOMIC DNA]</scope>
    <source>
        <strain evidence="8">10N.222.48.A2</strain>
    </source>
</reference>
<dbReference type="PROSITE" id="PS00211">
    <property type="entry name" value="ABC_TRANSPORTER_1"/>
    <property type="match status" value="1"/>
</dbReference>
<dbReference type="CDD" id="cd03214">
    <property type="entry name" value="ABC_Iron-Siderophores_B12_Hemin"/>
    <property type="match status" value="1"/>
</dbReference>
<keyword evidence="3" id="KW-0547">Nucleotide-binding</keyword>
<dbReference type="GO" id="GO:0016887">
    <property type="term" value="F:ATP hydrolysis activity"/>
    <property type="evidence" value="ECO:0007669"/>
    <property type="project" value="InterPro"/>
</dbReference>
<dbReference type="SUPFAM" id="SSF52540">
    <property type="entry name" value="P-loop containing nucleoside triphosphate hydrolases"/>
    <property type="match status" value="1"/>
</dbReference>
<dbReference type="InterPro" id="IPR027417">
    <property type="entry name" value="P-loop_NTPase"/>
</dbReference>
<accession>A0A2N7NG77</accession>
<feature type="domain" description="ABC transporter" evidence="5">
    <location>
        <begin position="4"/>
        <end position="233"/>
    </location>
</feature>
<dbReference type="GO" id="GO:0005524">
    <property type="term" value="F:ATP binding"/>
    <property type="evidence" value="ECO:0007669"/>
    <property type="project" value="UniProtKB-KW"/>
</dbReference>
<evidence type="ECO:0000313" key="7">
    <source>
        <dbReference type="EMBL" id="TKG26133.1"/>
    </source>
</evidence>
<comment type="caution">
    <text evidence="6">The sequence shown here is derived from an EMBL/GenBank/DDBJ whole genome shotgun (WGS) entry which is preliminary data.</text>
</comment>
<dbReference type="PROSITE" id="PS50893">
    <property type="entry name" value="ABC_TRANSPORTER_2"/>
    <property type="match status" value="1"/>
</dbReference>
<evidence type="ECO:0000313" key="9">
    <source>
        <dbReference type="Proteomes" id="UP000308018"/>
    </source>
</evidence>
<evidence type="ECO:0000259" key="5">
    <source>
        <dbReference type="PROSITE" id="PS50893"/>
    </source>
</evidence>
<dbReference type="Gene3D" id="3.40.50.300">
    <property type="entry name" value="P-loop containing nucleotide triphosphate hydrolases"/>
    <property type="match status" value="1"/>
</dbReference>
<dbReference type="InterPro" id="IPR003593">
    <property type="entry name" value="AAA+_ATPase"/>
</dbReference>
<dbReference type="EMBL" id="SYVV01000083">
    <property type="protein sequence ID" value="TKG26133.1"/>
    <property type="molecule type" value="Genomic_DNA"/>
</dbReference>
<evidence type="ECO:0000256" key="3">
    <source>
        <dbReference type="ARBA" id="ARBA00022741"/>
    </source>
</evidence>